<dbReference type="EMBL" id="CVRI01000043">
    <property type="protein sequence ID" value="CRK96170.1"/>
    <property type="molecule type" value="Genomic_DNA"/>
</dbReference>
<name>A0A1J1I8X3_9DIPT</name>
<feature type="region of interest" description="Disordered" evidence="1">
    <location>
        <begin position="104"/>
        <end position="125"/>
    </location>
</feature>
<dbReference type="AlphaFoldDB" id="A0A1J1I8X3"/>
<gene>
    <name evidence="2" type="ORF">CLUMA_CG009599</name>
</gene>
<proteinExistence type="predicted"/>
<feature type="compositionally biased region" description="Basic and acidic residues" evidence="1">
    <location>
        <begin position="48"/>
        <end position="58"/>
    </location>
</feature>
<reference evidence="2 3" key="1">
    <citation type="submission" date="2015-04" db="EMBL/GenBank/DDBJ databases">
        <authorList>
            <person name="Syromyatnikov M.Y."/>
            <person name="Popov V.N."/>
        </authorList>
    </citation>
    <scope>NUCLEOTIDE SEQUENCE [LARGE SCALE GENOMIC DNA]</scope>
</reference>
<sequence>MKNLQNNLSVKSVRKTEDDSTRQLSSRSKKVQPEKCFWLCGTSIRTKSSVETEEKGEKYGNGNTKGKQKKRSRGRGNEAVPTSKSQITFSFLTLEERFTRTIREREQELNDPQIPINNASNVSNA</sequence>
<organism evidence="2 3">
    <name type="scientific">Clunio marinus</name>
    <dbReference type="NCBI Taxonomy" id="568069"/>
    <lineage>
        <taxon>Eukaryota</taxon>
        <taxon>Metazoa</taxon>
        <taxon>Ecdysozoa</taxon>
        <taxon>Arthropoda</taxon>
        <taxon>Hexapoda</taxon>
        <taxon>Insecta</taxon>
        <taxon>Pterygota</taxon>
        <taxon>Neoptera</taxon>
        <taxon>Endopterygota</taxon>
        <taxon>Diptera</taxon>
        <taxon>Nematocera</taxon>
        <taxon>Chironomoidea</taxon>
        <taxon>Chironomidae</taxon>
        <taxon>Clunio</taxon>
    </lineage>
</organism>
<feature type="region of interest" description="Disordered" evidence="1">
    <location>
        <begin position="47"/>
        <end position="84"/>
    </location>
</feature>
<protein>
    <submittedName>
        <fullName evidence="2">CLUMA_CG009599, isoform A</fullName>
    </submittedName>
</protein>
<feature type="compositionally biased region" description="Polar residues" evidence="1">
    <location>
        <begin position="1"/>
        <end position="10"/>
    </location>
</feature>
<evidence type="ECO:0000313" key="2">
    <source>
        <dbReference type="EMBL" id="CRK96170.1"/>
    </source>
</evidence>
<feature type="compositionally biased region" description="Polar residues" evidence="1">
    <location>
        <begin position="115"/>
        <end position="125"/>
    </location>
</feature>
<feature type="region of interest" description="Disordered" evidence="1">
    <location>
        <begin position="1"/>
        <end position="31"/>
    </location>
</feature>
<evidence type="ECO:0000256" key="1">
    <source>
        <dbReference type="SAM" id="MobiDB-lite"/>
    </source>
</evidence>
<keyword evidence="3" id="KW-1185">Reference proteome</keyword>
<evidence type="ECO:0000313" key="3">
    <source>
        <dbReference type="Proteomes" id="UP000183832"/>
    </source>
</evidence>
<accession>A0A1J1I8X3</accession>
<dbReference type="Proteomes" id="UP000183832">
    <property type="component" value="Unassembled WGS sequence"/>
</dbReference>